<dbReference type="InterPro" id="IPR046348">
    <property type="entry name" value="SIS_dom_sf"/>
</dbReference>
<keyword evidence="2" id="KW-0238">DNA-binding</keyword>
<proteinExistence type="predicted"/>
<dbReference type="InterPro" id="IPR035472">
    <property type="entry name" value="RpiR-like_SIS"/>
</dbReference>
<protein>
    <submittedName>
        <fullName evidence="5">Sugar isomerase</fullName>
    </submittedName>
</protein>
<dbReference type="PANTHER" id="PTHR30514">
    <property type="entry name" value="GLUCOKINASE"/>
    <property type="match status" value="1"/>
</dbReference>
<evidence type="ECO:0000256" key="3">
    <source>
        <dbReference type="ARBA" id="ARBA00023163"/>
    </source>
</evidence>
<sequence>MDMVAGEYASVRKLLLTTMDELSNGERKVARALLAQYPAAGLTTVSDLAASAGVSPPTVVRFVTRLGFGGFPAFQRALVHELNGELGSPLKQYAQKARGSGKGILPETHQAFAAMLETSYQEIPESEFTTLVKMLCDPGRDIRVAGGRFSGLVAEYLVIHLWLLRDGVQLVGSGEIDRRRTIVEAGADTVFLMYDYRRYSEGSLRLAQEMADRGATVCLMTDNWLSPIAKSAKVVLPVRVESASPFDSLVAAMALTESIVAGVAESLGPAGKERLELVEASIEHE</sequence>
<evidence type="ECO:0000313" key="6">
    <source>
        <dbReference type="Proteomes" id="UP001165135"/>
    </source>
</evidence>
<dbReference type="CDD" id="cd05013">
    <property type="entry name" value="SIS_RpiR"/>
    <property type="match status" value="1"/>
</dbReference>
<dbReference type="PANTHER" id="PTHR30514:SF18">
    <property type="entry name" value="RPIR-FAMILY TRANSCRIPTIONAL REGULATOR"/>
    <property type="match status" value="1"/>
</dbReference>
<accession>A0A9W6RTX1</accession>
<dbReference type="PROSITE" id="PS00356">
    <property type="entry name" value="HTH_LACI_1"/>
    <property type="match status" value="1"/>
</dbReference>
<dbReference type="EMBL" id="BSTJ01000013">
    <property type="protein sequence ID" value="GLY80057.1"/>
    <property type="molecule type" value="Genomic_DNA"/>
</dbReference>
<dbReference type="InterPro" id="IPR036388">
    <property type="entry name" value="WH-like_DNA-bd_sf"/>
</dbReference>
<keyword evidence="1" id="KW-0805">Transcription regulation</keyword>
<dbReference type="InterPro" id="IPR047640">
    <property type="entry name" value="RpiR-like"/>
</dbReference>
<dbReference type="InterPro" id="IPR000281">
    <property type="entry name" value="HTH_RpiR"/>
</dbReference>
<dbReference type="GO" id="GO:1901135">
    <property type="term" value="P:carbohydrate derivative metabolic process"/>
    <property type="evidence" value="ECO:0007669"/>
    <property type="project" value="InterPro"/>
</dbReference>
<dbReference type="GO" id="GO:0003700">
    <property type="term" value="F:DNA-binding transcription factor activity"/>
    <property type="evidence" value="ECO:0007669"/>
    <property type="project" value="InterPro"/>
</dbReference>
<dbReference type="InterPro" id="IPR009057">
    <property type="entry name" value="Homeodomain-like_sf"/>
</dbReference>
<evidence type="ECO:0000256" key="1">
    <source>
        <dbReference type="ARBA" id="ARBA00023015"/>
    </source>
</evidence>
<dbReference type="Gene3D" id="1.10.10.10">
    <property type="entry name" value="Winged helix-like DNA-binding domain superfamily/Winged helix DNA-binding domain"/>
    <property type="match status" value="1"/>
</dbReference>
<dbReference type="SUPFAM" id="SSF53697">
    <property type="entry name" value="SIS domain"/>
    <property type="match status" value="1"/>
</dbReference>
<name>A0A9W6RTX1_9ACTN</name>
<evidence type="ECO:0000256" key="2">
    <source>
        <dbReference type="ARBA" id="ARBA00023125"/>
    </source>
</evidence>
<keyword evidence="5" id="KW-0413">Isomerase</keyword>
<dbReference type="Proteomes" id="UP001165135">
    <property type="component" value="Unassembled WGS sequence"/>
</dbReference>
<feature type="domain" description="HTH rpiR-type" evidence="4">
    <location>
        <begin position="9"/>
        <end position="85"/>
    </location>
</feature>
<dbReference type="GO" id="GO:0097367">
    <property type="term" value="F:carbohydrate derivative binding"/>
    <property type="evidence" value="ECO:0007669"/>
    <property type="project" value="InterPro"/>
</dbReference>
<evidence type="ECO:0000313" key="5">
    <source>
        <dbReference type="EMBL" id="GLY80057.1"/>
    </source>
</evidence>
<dbReference type="GO" id="GO:0016853">
    <property type="term" value="F:isomerase activity"/>
    <property type="evidence" value="ECO:0007669"/>
    <property type="project" value="UniProtKB-KW"/>
</dbReference>
<dbReference type="Gene3D" id="3.40.50.10490">
    <property type="entry name" value="Glucose-6-phosphate isomerase like protein, domain 1"/>
    <property type="match status" value="1"/>
</dbReference>
<comment type="caution">
    <text evidence="5">The sequence shown here is derived from an EMBL/GenBank/DDBJ whole genome shotgun (WGS) entry which is preliminary data.</text>
</comment>
<dbReference type="RefSeq" id="WP_285632490.1">
    <property type="nucleotide sequence ID" value="NZ_BSTJ01000013.1"/>
</dbReference>
<dbReference type="AlphaFoldDB" id="A0A9W6RTX1"/>
<dbReference type="GO" id="GO:0003677">
    <property type="term" value="F:DNA binding"/>
    <property type="evidence" value="ECO:0007669"/>
    <property type="project" value="UniProtKB-KW"/>
</dbReference>
<dbReference type="PROSITE" id="PS51071">
    <property type="entry name" value="HTH_RPIR"/>
    <property type="match status" value="1"/>
</dbReference>
<dbReference type="Pfam" id="PF01380">
    <property type="entry name" value="SIS"/>
    <property type="match status" value="1"/>
</dbReference>
<gene>
    <name evidence="5" type="ORF">Airi01_083240</name>
</gene>
<organism evidence="5 6">
    <name type="scientific">Actinoallomurus iriomotensis</name>
    <dbReference type="NCBI Taxonomy" id="478107"/>
    <lineage>
        <taxon>Bacteria</taxon>
        <taxon>Bacillati</taxon>
        <taxon>Actinomycetota</taxon>
        <taxon>Actinomycetes</taxon>
        <taxon>Streptosporangiales</taxon>
        <taxon>Thermomonosporaceae</taxon>
        <taxon>Actinoallomurus</taxon>
    </lineage>
</organism>
<keyword evidence="3" id="KW-0804">Transcription</keyword>
<reference evidence="5" key="1">
    <citation type="submission" date="2023-03" db="EMBL/GenBank/DDBJ databases">
        <title>Actinoallomurus iriomotensis NBRC 103681.</title>
        <authorList>
            <person name="Ichikawa N."/>
            <person name="Sato H."/>
            <person name="Tonouchi N."/>
        </authorList>
    </citation>
    <scope>NUCLEOTIDE SEQUENCE</scope>
    <source>
        <strain evidence="5">NBRC 103681</strain>
    </source>
</reference>
<evidence type="ECO:0000259" key="4">
    <source>
        <dbReference type="PROSITE" id="PS51071"/>
    </source>
</evidence>
<dbReference type="SUPFAM" id="SSF46689">
    <property type="entry name" value="Homeodomain-like"/>
    <property type="match status" value="1"/>
</dbReference>
<dbReference type="Pfam" id="PF01418">
    <property type="entry name" value="HTH_6"/>
    <property type="match status" value="1"/>
</dbReference>
<dbReference type="InterPro" id="IPR001347">
    <property type="entry name" value="SIS_dom"/>
</dbReference>